<reference evidence="2" key="1">
    <citation type="journal article" date="2022" name="Mol. Ecol. Resour.">
        <title>The genomes of chicory, endive, great burdock and yacon provide insights into Asteraceae palaeo-polyploidization history and plant inulin production.</title>
        <authorList>
            <person name="Fan W."/>
            <person name="Wang S."/>
            <person name="Wang H."/>
            <person name="Wang A."/>
            <person name="Jiang F."/>
            <person name="Liu H."/>
            <person name="Zhao H."/>
            <person name="Xu D."/>
            <person name="Zhang Y."/>
        </authorList>
    </citation>
    <scope>NUCLEOTIDE SEQUENCE [LARGE SCALE GENOMIC DNA]</scope>
    <source>
        <strain evidence="2">cv. Punajuju</strain>
    </source>
</reference>
<reference evidence="1 2" key="2">
    <citation type="journal article" date="2022" name="Mol. Ecol. Resour.">
        <title>The genomes of chicory, endive, great burdock and yacon provide insights into Asteraceae paleo-polyploidization history and plant inulin production.</title>
        <authorList>
            <person name="Fan W."/>
            <person name="Wang S."/>
            <person name="Wang H."/>
            <person name="Wang A."/>
            <person name="Jiang F."/>
            <person name="Liu H."/>
            <person name="Zhao H."/>
            <person name="Xu D."/>
            <person name="Zhang Y."/>
        </authorList>
    </citation>
    <scope>NUCLEOTIDE SEQUENCE [LARGE SCALE GENOMIC DNA]</scope>
    <source>
        <strain evidence="2">cv. Punajuju</strain>
        <tissue evidence="1">Leaves</tissue>
    </source>
</reference>
<comment type="caution">
    <text evidence="1">The sequence shown here is derived from an EMBL/GenBank/DDBJ whole genome shotgun (WGS) entry which is preliminary data.</text>
</comment>
<keyword evidence="2" id="KW-1185">Reference proteome</keyword>
<organism evidence="1 2">
    <name type="scientific">Cichorium intybus</name>
    <name type="common">Chicory</name>
    <dbReference type="NCBI Taxonomy" id="13427"/>
    <lineage>
        <taxon>Eukaryota</taxon>
        <taxon>Viridiplantae</taxon>
        <taxon>Streptophyta</taxon>
        <taxon>Embryophyta</taxon>
        <taxon>Tracheophyta</taxon>
        <taxon>Spermatophyta</taxon>
        <taxon>Magnoliopsida</taxon>
        <taxon>eudicotyledons</taxon>
        <taxon>Gunneridae</taxon>
        <taxon>Pentapetalae</taxon>
        <taxon>asterids</taxon>
        <taxon>campanulids</taxon>
        <taxon>Asterales</taxon>
        <taxon>Asteraceae</taxon>
        <taxon>Cichorioideae</taxon>
        <taxon>Cichorieae</taxon>
        <taxon>Cichoriinae</taxon>
        <taxon>Cichorium</taxon>
    </lineage>
</organism>
<dbReference type="EMBL" id="CM042012">
    <property type="protein sequence ID" value="KAI3749168.1"/>
    <property type="molecule type" value="Genomic_DNA"/>
</dbReference>
<evidence type="ECO:0000313" key="2">
    <source>
        <dbReference type="Proteomes" id="UP001055811"/>
    </source>
</evidence>
<accession>A0ACB9DR47</accession>
<dbReference type="Proteomes" id="UP001055811">
    <property type="component" value="Linkage Group LG04"/>
</dbReference>
<proteinExistence type="predicted"/>
<protein>
    <submittedName>
        <fullName evidence="1">Uncharacterized protein</fullName>
    </submittedName>
</protein>
<evidence type="ECO:0000313" key="1">
    <source>
        <dbReference type="EMBL" id="KAI3749168.1"/>
    </source>
</evidence>
<gene>
    <name evidence="1" type="ORF">L2E82_19775</name>
</gene>
<name>A0ACB9DR47_CICIN</name>
<sequence length="364" mass="40971">MDAPSRALDSQEATTKDLAVTRLLRCGKSCRLRWINYLRSDVRRGNISKEEEDVITRLHASLGNRWSLIAAHLPGRTDNEIKNYWNSHLSRKIIPSRRLPTSLPMRIASDIPSHTSNKRKGRTSRSSMKINKTGRSSSSTINANNDKVVPPATSSEGQREQTIKQQTEFVNGEIPIQPLTLPTDKESEVSVDACATSYYQYSHEEQIMDYWREDRERHQSGGEMVDMDGMLSFNEFMDGAVLMEPNGVLSTEEETEKDEVLMDVAIEEERRNKIEAMGVTGGTEANKTESIGSEKVEVGGTSSSTDSCNTGDWDWNWEFDHEEGIVGFGGEDEDNILSWPWESTTSDNGNMDGNFVELEAWLFS</sequence>